<keyword evidence="9" id="KW-0630">Potassium</keyword>
<evidence type="ECO:0000256" key="6">
    <source>
        <dbReference type="ARBA" id="ARBA00022692"/>
    </source>
</evidence>
<evidence type="ECO:0000256" key="4">
    <source>
        <dbReference type="ARBA" id="ARBA00022538"/>
    </source>
</evidence>
<evidence type="ECO:0000259" key="19">
    <source>
        <dbReference type="PROSITE" id="PS50042"/>
    </source>
</evidence>
<evidence type="ECO:0000256" key="15">
    <source>
        <dbReference type="ARBA" id="ARBA00023303"/>
    </source>
</evidence>
<keyword evidence="4" id="KW-0633">Potassium transport</keyword>
<dbReference type="GO" id="GO:0008076">
    <property type="term" value="C:voltage-gated potassium channel complex"/>
    <property type="evidence" value="ECO:0007669"/>
    <property type="project" value="InterPro"/>
</dbReference>
<dbReference type="SUPFAM" id="SSF81324">
    <property type="entry name" value="Voltage-gated potassium channels"/>
    <property type="match status" value="1"/>
</dbReference>
<evidence type="ECO:0000256" key="10">
    <source>
        <dbReference type="ARBA" id="ARBA00022989"/>
    </source>
</evidence>
<dbReference type="InterPro" id="IPR018490">
    <property type="entry name" value="cNMP-bd_dom_sf"/>
</dbReference>
<dbReference type="InterPro" id="IPR005821">
    <property type="entry name" value="Ion_trans_dom"/>
</dbReference>
<keyword evidence="8" id="KW-0631">Potassium channel</keyword>
<evidence type="ECO:0000256" key="13">
    <source>
        <dbReference type="ARBA" id="ARBA00023149"/>
    </source>
</evidence>
<keyword evidence="15 20" id="KW-0407">Ion channel</keyword>
<dbReference type="SMART" id="SM00100">
    <property type="entry name" value="cNMP"/>
    <property type="match status" value="1"/>
</dbReference>
<feature type="transmembrane region" description="Helical" evidence="18">
    <location>
        <begin position="234"/>
        <end position="255"/>
    </location>
</feature>
<evidence type="ECO:0000256" key="11">
    <source>
        <dbReference type="ARBA" id="ARBA00023065"/>
    </source>
</evidence>
<comment type="similarity">
    <text evidence="17">Belongs to the potassium channel family.</text>
</comment>
<evidence type="ECO:0000256" key="8">
    <source>
        <dbReference type="ARBA" id="ARBA00022826"/>
    </source>
</evidence>
<dbReference type="FunFam" id="1.10.287.70:FF:000181">
    <property type="entry name" value="Cyclic nucleotide-gated potassium channel mll3241"/>
    <property type="match status" value="1"/>
</dbReference>
<dbReference type="InterPro" id="IPR003280">
    <property type="entry name" value="2pore_dom_K_chnl"/>
</dbReference>
<dbReference type="InterPro" id="IPR028325">
    <property type="entry name" value="VG_K_chnl"/>
</dbReference>
<dbReference type="PANTHER" id="PTHR11537:SF254">
    <property type="entry name" value="POTASSIUM VOLTAGE-GATED CHANNEL PROTEIN SHAB"/>
    <property type="match status" value="1"/>
</dbReference>
<feature type="domain" description="Cyclic nucleotide-binding" evidence="19">
    <location>
        <begin position="279"/>
        <end position="394"/>
    </location>
</feature>
<evidence type="ECO:0000256" key="18">
    <source>
        <dbReference type="SAM" id="Phobius"/>
    </source>
</evidence>
<feature type="transmembrane region" description="Helical" evidence="18">
    <location>
        <begin position="71"/>
        <end position="89"/>
    </location>
</feature>
<dbReference type="SUPFAM" id="SSF51206">
    <property type="entry name" value="cAMP-binding domain-like"/>
    <property type="match status" value="1"/>
</dbReference>
<feature type="transmembrane region" description="Helical" evidence="18">
    <location>
        <begin position="40"/>
        <end position="59"/>
    </location>
</feature>
<dbReference type="RefSeq" id="WP_184264672.1">
    <property type="nucleotide sequence ID" value="NZ_JACIIX010000013.1"/>
</dbReference>
<evidence type="ECO:0000256" key="12">
    <source>
        <dbReference type="ARBA" id="ARBA00023136"/>
    </source>
</evidence>
<accession>A0A7W9ZK18</accession>
<dbReference type="GO" id="GO:0001508">
    <property type="term" value="P:action potential"/>
    <property type="evidence" value="ECO:0007669"/>
    <property type="project" value="TreeGrafter"/>
</dbReference>
<comment type="subcellular location">
    <subcellularLocation>
        <location evidence="1">Cell membrane</location>
        <topology evidence="1">Multi-pass membrane protein</topology>
    </subcellularLocation>
</comment>
<evidence type="ECO:0000256" key="1">
    <source>
        <dbReference type="ARBA" id="ARBA00004651"/>
    </source>
</evidence>
<dbReference type="CDD" id="cd00038">
    <property type="entry name" value="CAP_ED"/>
    <property type="match status" value="1"/>
</dbReference>
<sequence length="406" mass="45456">MTTAVSPHPTPPHAGRMIRLRMRLHDLLMDRAVLTPAKTWLDYGLIAVVLINVISVVWVTEESIPWEHEELLLALDWVTTLIITLEYLLRLWVCVDDPPLMRIVRWKARLKYATTPMGLVDLVAILPSYIGLLTSMDARVLLILRLLRLLKMARYSPGISSVLAAIEAERRALVASLLIIVLALVLVAGIMHLIEGPVQPQNFGSIPKAMWWAIITLTTTGYGDVVPVTLLGRIFAGMTTLLGIIVCAVPAGIIASSFMTEIRKRDFVVSCRLVAKVPFFHRLDAVQLADIAATLQAQVLPAKHLIFHHGDPIHRVYFLIEGEVLISLRDGTRLTFGPGDFFGERALLFDEPHGSDVMTVSECRVLYLDRDPFLSMLRQHVPLRQAIVEMAERRYGKRPQVPGFPL</sequence>
<evidence type="ECO:0000256" key="2">
    <source>
        <dbReference type="ARBA" id="ARBA00022448"/>
    </source>
</evidence>
<keyword evidence="14" id="KW-1071">Ligand-gated ion channel</keyword>
<dbReference type="GO" id="GO:0030552">
    <property type="term" value="F:cAMP binding"/>
    <property type="evidence" value="ECO:0007669"/>
    <property type="project" value="UniProtKB-KW"/>
</dbReference>
<gene>
    <name evidence="20" type="ORF">FHS48_003122</name>
</gene>
<dbReference type="Gene3D" id="1.10.287.70">
    <property type="match status" value="1"/>
</dbReference>
<organism evidence="20 21">
    <name type="scientific">Novispirillum itersonii</name>
    <name type="common">Aquaspirillum itersonii</name>
    <dbReference type="NCBI Taxonomy" id="189"/>
    <lineage>
        <taxon>Bacteria</taxon>
        <taxon>Pseudomonadati</taxon>
        <taxon>Pseudomonadota</taxon>
        <taxon>Alphaproteobacteria</taxon>
        <taxon>Rhodospirillales</taxon>
        <taxon>Novispirillaceae</taxon>
        <taxon>Novispirillum</taxon>
    </lineage>
</organism>
<dbReference type="InterPro" id="IPR000595">
    <property type="entry name" value="cNMP-bd_dom"/>
</dbReference>
<dbReference type="Pfam" id="PF00027">
    <property type="entry name" value="cNMP_binding"/>
    <property type="match status" value="1"/>
</dbReference>
<dbReference type="Proteomes" id="UP000544872">
    <property type="component" value="Unassembled WGS sequence"/>
</dbReference>
<keyword evidence="6 18" id="KW-0812">Transmembrane</keyword>
<dbReference type="GO" id="GO:0005249">
    <property type="term" value="F:voltage-gated potassium channel activity"/>
    <property type="evidence" value="ECO:0007669"/>
    <property type="project" value="InterPro"/>
</dbReference>
<dbReference type="PRINTS" id="PR01333">
    <property type="entry name" value="2POREKCHANEL"/>
</dbReference>
<evidence type="ECO:0000256" key="5">
    <source>
        <dbReference type="ARBA" id="ARBA00022566"/>
    </source>
</evidence>
<proteinExistence type="inferred from homology"/>
<keyword evidence="7" id="KW-0547">Nucleotide-binding</keyword>
<dbReference type="Gene3D" id="2.60.120.10">
    <property type="entry name" value="Jelly Rolls"/>
    <property type="match status" value="1"/>
</dbReference>
<evidence type="ECO:0000256" key="3">
    <source>
        <dbReference type="ARBA" id="ARBA00022475"/>
    </source>
</evidence>
<evidence type="ECO:0000256" key="17">
    <source>
        <dbReference type="ARBA" id="ARBA00060926"/>
    </source>
</evidence>
<keyword evidence="5" id="KW-0116">cAMP-binding</keyword>
<protein>
    <submittedName>
        <fullName evidence="20">Voltage-gated potassium channel</fullName>
    </submittedName>
</protein>
<name>A0A7W9ZK18_NOVIT</name>
<keyword evidence="12 18" id="KW-0472">Membrane</keyword>
<reference evidence="20 21" key="1">
    <citation type="submission" date="2020-08" db="EMBL/GenBank/DDBJ databases">
        <title>Genomic Encyclopedia of Type Strains, Phase IV (KMG-IV): sequencing the most valuable type-strain genomes for metagenomic binning, comparative biology and taxonomic classification.</title>
        <authorList>
            <person name="Goeker M."/>
        </authorList>
    </citation>
    <scope>NUCLEOTIDE SEQUENCE [LARGE SCALE GENOMIC DNA]</scope>
    <source>
        <strain evidence="20 21">DSM 11590</strain>
    </source>
</reference>
<dbReference type="PROSITE" id="PS50042">
    <property type="entry name" value="CNMP_BINDING_3"/>
    <property type="match status" value="1"/>
</dbReference>
<dbReference type="InterPro" id="IPR014710">
    <property type="entry name" value="RmlC-like_jellyroll"/>
</dbReference>
<keyword evidence="11" id="KW-0406">Ion transport</keyword>
<comment type="caution">
    <text evidence="20">The sequence shown here is derived from an EMBL/GenBank/DDBJ whole genome shotgun (WGS) entry which is preliminary data.</text>
</comment>
<evidence type="ECO:0000256" key="9">
    <source>
        <dbReference type="ARBA" id="ARBA00022958"/>
    </source>
</evidence>
<evidence type="ECO:0000256" key="7">
    <source>
        <dbReference type="ARBA" id="ARBA00022741"/>
    </source>
</evidence>
<dbReference type="Pfam" id="PF00520">
    <property type="entry name" value="Ion_trans"/>
    <property type="match status" value="1"/>
</dbReference>
<evidence type="ECO:0000256" key="14">
    <source>
        <dbReference type="ARBA" id="ARBA00023286"/>
    </source>
</evidence>
<feature type="transmembrane region" description="Helical" evidence="18">
    <location>
        <begin position="173"/>
        <end position="194"/>
    </location>
</feature>
<comment type="function">
    <text evidence="16">Cyclic nucleotide-regulated potassium channel activated by cAMP.</text>
</comment>
<keyword evidence="21" id="KW-1185">Reference proteome</keyword>
<keyword evidence="2" id="KW-0813">Transport</keyword>
<keyword evidence="3" id="KW-1003">Cell membrane</keyword>
<dbReference type="EMBL" id="JACIIX010000013">
    <property type="protein sequence ID" value="MBB6211679.1"/>
    <property type="molecule type" value="Genomic_DNA"/>
</dbReference>
<dbReference type="PANTHER" id="PTHR11537">
    <property type="entry name" value="VOLTAGE-GATED POTASSIUM CHANNEL"/>
    <property type="match status" value="1"/>
</dbReference>
<evidence type="ECO:0000313" key="21">
    <source>
        <dbReference type="Proteomes" id="UP000544872"/>
    </source>
</evidence>
<dbReference type="AlphaFoldDB" id="A0A7W9ZK18"/>
<dbReference type="PRINTS" id="PR00169">
    <property type="entry name" value="KCHANNEL"/>
</dbReference>
<keyword evidence="10 18" id="KW-1133">Transmembrane helix</keyword>
<evidence type="ECO:0000256" key="16">
    <source>
        <dbReference type="ARBA" id="ARBA00058429"/>
    </source>
</evidence>
<keyword evidence="13" id="KW-0114">cAMP</keyword>
<evidence type="ECO:0000313" key="20">
    <source>
        <dbReference type="EMBL" id="MBB6211679.1"/>
    </source>
</evidence>